<keyword evidence="2" id="KW-1185">Reference proteome</keyword>
<organism evidence="1 2">
    <name type="scientific">Estrella lausannensis</name>
    <dbReference type="NCBI Taxonomy" id="483423"/>
    <lineage>
        <taxon>Bacteria</taxon>
        <taxon>Pseudomonadati</taxon>
        <taxon>Chlamydiota</taxon>
        <taxon>Chlamydiia</taxon>
        <taxon>Parachlamydiales</taxon>
        <taxon>Candidatus Criblamydiaceae</taxon>
        <taxon>Estrella</taxon>
    </lineage>
</organism>
<evidence type="ECO:0000313" key="1">
    <source>
        <dbReference type="EMBL" id="CRX39379.1"/>
    </source>
</evidence>
<reference evidence="2" key="1">
    <citation type="submission" date="2015-06" db="EMBL/GenBank/DDBJ databases">
        <authorList>
            <person name="Bertelli C."/>
        </authorList>
    </citation>
    <scope>NUCLEOTIDE SEQUENCE [LARGE SCALE GENOMIC DNA]</scope>
    <source>
        <strain evidence="2">CRIB-30</strain>
    </source>
</reference>
<evidence type="ECO:0000313" key="2">
    <source>
        <dbReference type="Proteomes" id="UP000220251"/>
    </source>
</evidence>
<name>A0A0H5DU05_9BACT</name>
<accession>A0A0H5DU05</accession>
<sequence>MQLFTIQDKLNRKITIESETTTPFQSSLSKECIRSAQASQGPIPKQLEELAFGFVGFT</sequence>
<protein>
    <submittedName>
        <fullName evidence="1">Uncharacterized protein</fullName>
    </submittedName>
</protein>
<proteinExistence type="predicted"/>
<dbReference type="EMBL" id="CWGJ01000028">
    <property type="protein sequence ID" value="CRX39379.1"/>
    <property type="molecule type" value="Genomic_DNA"/>
</dbReference>
<dbReference type="AlphaFoldDB" id="A0A0H5DU05"/>
<gene>
    <name evidence="1" type="ORF">ELAC_2058</name>
</gene>
<dbReference type="Proteomes" id="UP000220251">
    <property type="component" value="Unassembled WGS sequence"/>
</dbReference>